<dbReference type="SUPFAM" id="SSF53850">
    <property type="entry name" value="Periplasmic binding protein-like II"/>
    <property type="match status" value="1"/>
</dbReference>
<comment type="caution">
    <text evidence="6">The sequence shown here is derived from an EMBL/GenBank/DDBJ whole genome shotgun (WGS) entry which is preliminary data.</text>
</comment>
<evidence type="ECO:0000313" key="6">
    <source>
        <dbReference type="EMBL" id="MBB4677850.1"/>
    </source>
</evidence>
<evidence type="ECO:0000256" key="1">
    <source>
        <dbReference type="ARBA" id="ARBA00009437"/>
    </source>
</evidence>
<comment type="similarity">
    <text evidence="1">Belongs to the LysR transcriptional regulatory family.</text>
</comment>
<dbReference type="AlphaFoldDB" id="A0A7W7CB71"/>
<dbReference type="GO" id="GO:0003700">
    <property type="term" value="F:DNA-binding transcription factor activity"/>
    <property type="evidence" value="ECO:0007669"/>
    <property type="project" value="InterPro"/>
</dbReference>
<evidence type="ECO:0000256" key="3">
    <source>
        <dbReference type="ARBA" id="ARBA00023125"/>
    </source>
</evidence>
<dbReference type="GO" id="GO:0032993">
    <property type="term" value="C:protein-DNA complex"/>
    <property type="evidence" value="ECO:0007669"/>
    <property type="project" value="TreeGrafter"/>
</dbReference>
<sequence length="315" mass="34582">MDLEVRHLRMLCAIAEAGSMTKAAAVLGLSQPTLTRQVQRLERFMGGPLFVRERDGVRPTALGDFILVRANSVLPVLDGLGPARTQAEDEELREIRIGVRPGPLLPSLVRGLSTLHPAAELRTEEGPSSHAVAEVLDSGRLDVALLNECDGYELRRMPALVYHVVVVEPVFVRLASGHPLAAQCEVSLGDLAGEDWATPSPCGNNDDESIYAACGRAGFVPRIRHRVDLPQADELVRSQQAVLLCPPLSDPPGGTVNRPLRDTPLRTTRLLVHHREGAIARQSDKLQRFLAEDYAEQVEYHPVYAYWLDRHGSLS</sequence>
<dbReference type="GO" id="GO:0003677">
    <property type="term" value="F:DNA binding"/>
    <property type="evidence" value="ECO:0007669"/>
    <property type="project" value="UniProtKB-KW"/>
</dbReference>
<dbReference type="InterPro" id="IPR000847">
    <property type="entry name" value="LysR_HTH_N"/>
</dbReference>
<dbReference type="PANTHER" id="PTHR30346">
    <property type="entry name" value="TRANSCRIPTIONAL DUAL REGULATOR HCAR-RELATED"/>
    <property type="match status" value="1"/>
</dbReference>
<dbReference type="EMBL" id="JACHMH010000001">
    <property type="protein sequence ID" value="MBB4677850.1"/>
    <property type="molecule type" value="Genomic_DNA"/>
</dbReference>
<keyword evidence="7" id="KW-1185">Reference proteome</keyword>
<proteinExistence type="inferred from homology"/>
<dbReference type="PROSITE" id="PS50931">
    <property type="entry name" value="HTH_LYSR"/>
    <property type="match status" value="1"/>
</dbReference>
<dbReference type="RefSeq" id="WP_185003746.1">
    <property type="nucleotide sequence ID" value="NZ_BAAAUI010000044.1"/>
</dbReference>
<dbReference type="Gene3D" id="3.40.190.10">
    <property type="entry name" value="Periplasmic binding protein-like II"/>
    <property type="match status" value="2"/>
</dbReference>
<keyword evidence="2" id="KW-0805">Transcription regulation</keyword>
<evidence type="ECO:0000256" key="4">
    <source>
        <dbReference type="ARBA" id="ARBA00023163"/>
    </source>
</evidence>
<dbReference type="Pfam" id="PF03466">
    <property type="entry name" value="LysR_substrate"/>
    <property type="match status" value="1"/>
</dbReference>
<reference evidence="6 7" key="1">
    <citation type="submission" date="2020-08" db="EMBL/GenBank/DDBJ databases">
        <title>Sequencing the genomes of 1000 actinobacteria strains.</title>
        <authorList>
            <person name="Klenk H.-P."/>
        </authorList>
    </citation>
    <scope>NUCLEOTIDE SEQUENCE [LARGE SCALE GENOMIC DNA]</scope>
    <source>
        <strain evidence="6 7">DSM 44230</strain>
    </source>
</reference>
<dbReference type="PRINTS" id="PR00039">
    <property type="entry name" value="HTHLYSR"/>
</dbReference>
<organism evidence="6 7">
    <name type="scientific">Crossiella cryophila</name>
    <dbReference type="NCBI Taxonomy" id="43355"/>
    <lineage>
        <taxon>Bacteria</taxon>
        <taxon>Bacillati</taxon>
        <taxon>Actinomycetota</taxon>
        <taxon>Actinomycetes</taxon>
        <taxon>Pseudonocardiales</taxon>
        <taxon>Pseudonocardiaceae</taxon>
        <taxon>Crossiella</taxon>
    </lineage>
</organism>
<dbReference type="Gene3D" id="1.10.10.10">
    <property type="entry name" value="Winged helix-like DNA-binding domain superfamily/Winged helix DNA-binding domain"/>
    <property type="match status" value="1"/>
</dbReference>
<dbReference type="InterPro" id="IPR036390">
    <property type="entry name" value="WH_DNA-bd_sf"/>
</dbReference>
<dbReference type="Proteomes" id="UP000533598">
    <property type="component" value="Unassembled WGS sequence"/>
</dbReference>
<accession>A0A7W7CB71</accession>
<evidence type="ECO:0000259" key="5">
    <source>
        <dbReference type="PROSITE" id="PS50931"/>
    </source>
</evidence>
<evidence type="ECO:0000313" key="7">
    <source>
        <dbReference type="Proteomes" id="UP000533598"/>
    </source>
</evidence>
<dbReference type="Pfam" id="PF00126">
    <property type="entry name" value="HTH_1"/>
    <property type="match status" value="1"/>
</dbReference>
<protein>
    <submittedName>
        <fullName evidence="6">DNA-binding transcriptional LysR family regulator</fullName>
    </submittedName>
</protein>
<name>A0A7W7CB71_9PSEU</name>
<dbReference type="InterPro" id="IPR005119">
    <property type="entry name" value="LysR_subst-bd"/>
</dbReference>
<keyword evidence="4" id="KW-0804">Transcription</keyword>
<dbReference type="SUPFAM" id="SSF46785">
    <property type="entry name" value="Winged helix' DNA-binding domain"/>
    <property type="match status" value="1"/>
</dbReference>
<dbReference type="InterPro" id="IPR036388">
    <property type="entry name" value="WH-like_DNA-bd_sf"/>
</dbReference>
<feature type="domain" description="HTH lysR-type" evidence="5">
    <location>
        <begin position="1"/>
        <end position="60"/>
    </location>
</feature>
<keyword evidence="3 6" id="KW-0238">DNA-binding</keyword>
<dbReference type="PANTHER" id="PTHR30346:SF30">
    <property type="entry name" value="SMALL NEUTRAL PROTEASE REGULATORY PROTEIN"/>
    <property type="match status" value="1"/>
</dbReference>
<gene>
    <name evidence="6" type="ORF">HNR67_003968</name>
</gene>
<evidence type="ECO:0000256" key="2">
    <source>
        <dbReference type="ARBA" id="ARBA00023015"/>
    </source>
</evidence>